<name>G4QGL8_GLANF</name>
<accession>G4QGL8</accession>
<evidence type="ECO:0000313" key="1">
    <source>
        <dbReference type="EMBL" id="AEP29655.1"/>
    </source>
</evidence>
<dbReference type="HOGENOM" id="CLU_3200345_0_0_6"/>
<dbReference type="STRING" id="1085623.GNIT_1537"/>
<dbReference type="EMBL" id="CP003060">
    <property type="protein sequence ID" value="AEP29655.1"/>
    <property type="molecule type" value="Genomic_DNA"/>
</dbReference>
<proteinExistence type="predicted"/>
<evidence type="ECO:0000313" key="2">
    <source>
        <dbReference type="Proteomes" id="UP000009282"/>
    </source>
</evidence>
<dbReference type="KEGG" id="gni:GNIT_1537"/>
<dbReference type="Proteomes" id="UP000009282">
    <property type="component" value="Chromosome"/>
</dbReference>
<dbReference type="AlphaFoldDB" id="G4QGL8"/>
<sequence length="45" mass="4843">MKLKVLSSKLDALSLILNNVDGVLHGAVDIAVPSQLLQELLIGFR</sequence>
<organism evidence="1 2">
    <name type="scientific">Glaciecola nitratireducens (strain JCM 12485 / KCTC 12276 / FR1064)</name>
    <dbReference type="NCBI Taxonomy" id="1085623"/>
    <lineage>
        <taxon>Bacteria</taxon>
        <taxon>Pseudomonadati</taxon>
        <taxon>Pseudomonadota</taxon>
        <taxon>Gammaproteobacteria</taxon>
        <taxon>Alteromonadales</taxon>
        <taxon>Alteromonadaceae</taxon>
        <taxon>Brumicola</taxon>
    </lineage>
</organism>
<reference evidence="1 2" key="1">
    <citation type="journal article" date="2011" name="J. Bacteriol.">
        <title>Complete genome sequence of seawater bacterium Glaciecola nitratireducens FR1064T.</title>
        <authorList>
            <person name="Bian F."/>
            <person name="Qin Q.L."/>
            <person name="Xie B.B."/>
            <person name="Shu Y.L."/>
            <person name="Zhang X.Y."/>
            <person name="Yu Y."/>
            <person name="Chen B."/>
            <person name="Chen X.L."/>
            <person name="Zhou B.C."/>
            <person name="Zhang Y.Z."/>
        </authorList>
    </citation>
    <scope>NUCLEOTIDE SEQUENCE [LARGE SCALE GENOMIC DNA]</scope>
    <source>
        <strain evidence="2">JCM 12485 / KCTC 12276 / FR1064</strain>
    </source>
</reference>
<protein>
    <submittedName>
        <fullName evidence="1">Uncharacterized protein</fullName>
    </submittedName>
</protein>
<keyword evidence="2" id="KW-1185">Reference proteome</keyword>
<gene>
    <name evidence="1" type="ordered locus">GNIT_1537</name>
</gene>